<organism evidence="3 4">
    <name type="scientific">Saitozyma podzolica</name>
    <dbReference type="NCBI Taxonomy" id="1890683"/>
    <lineage>
        <taxon>Eukaryota</taxon>
        <taxon>Fungi</taxon>
        <taxon>Dikarya</taxon>
        <taxon>Basidiomycota</taxon>
        <taxon>Agaricomycotina</taxon>
        <taxon>Tremellomycetes</taxon>
        <taxon>Tremellales</taxon>
        <taxon>Trimorphomycetaceae</taxon>
        <taxon>Saitozyma</taxon>
    </lineage>
</organism>
<protein>
    <submittedName>
        <fullName evidence="3">Uncharacterized protein</fullName>
    </submittedName>
</protein>
<dbReference type="EMBL" id="RSCD01000005">
    <property type="protein sequence ID" value="RSH92893.1"/>
    <property type="molecule type" value="Genomic_DNA"/>
</dbReference>
<evidence type="ECO:0000313" key="3">
    <source>
        <dbReference type="EMBL" id="RSH92893.1"/>
    </source>
</evidence>
<dbReference type="InterPro" id="IPR019734">
    <property type="entry name" value="TPR_rpt"/>
</dbReference>
<dbReference type="InterPro" id="IPR011990">
    <property type="entry name" value="TPR-like_helical_dom_sf"/>
</dbReference>
<evidence type="ECO:0000256" key="1">
    <source>
        <dbReference type="PROSITE-ProRule" id="PRU00339"/>
    </source>
</evidence>
<feature type="region of interest" description="Disordered" evidence="2">
    <location>
        <begin position="584"/>
        <end position="669"/>
    </location>
</feature>
<dbReference type="SUPFAM" id="SSF48452">
    <property type="entry name" value="TPR-like"/>
    <property type="match status" value="1"/>
</dbReference>
<evidence type="ECO:0000313" key="4">
    <source>
        <dbReference type="Proteomes" id="UP000279259"/>
    </source>
</evidence>
<evidence type="ECO:0000256" key="2">
    <source>
        <dbReference type="SAM" id="MobiDB-lite"/>
    </source>
</evidence>
<feature type="repeat" description="TPR" evidence="1">
    <location>
        <begin position="10"/>
        <end position="43"/>
    </location>
</feature>
<dbReference type="PROSITE" id="PS50005">
    <property type="entry name" value="TPR"/>
    <property type="match status" value="1"/>
</dbReference>
<name>A0A427YP69_9TREE</name>
<dbReference type="Proteomes" id="UP000279259">
    <property type="component" value="Unassembled WGS sequence"/>
</dbReference>
<comment type="caution">
    <text evidence="3">The sequence shown here is derived from an EMBL/GenBank/DDBJ whole genome shotgun (WGS) entry which is preliminary data.</text>
</comment>
<accession>A0A427YP69</accession>
<dbReference type="AlphaFoldDB" id="A0A427YP69"/>
<sequence>MPPGRSSDIGVAFYKQGMAEVKANRYAEALSSFDRAISMGENSLVVQDGRVVAMLRMAEKEWWGRKDGDRESAWHKSALTLVTKMCETYGKESFKPYFRRAEVLASAKLFTLAAHQIETALKHPAFLAASDHAQDVVRHLRDRIAHGQRTIQRGTIEREETRKLNAELHAEIQRKSRINFTHLLTDDIILSIAEHGLRDRPGFGLKMGGVCRRWREVVINRPGLWGTLVLGQRRPAAKVGLWLKRSEGRIKEVVFRPGLDNTKAEAVAELLEDVVENVRGIEIRCDPTKIIAVWKGRCRKLERLRVGNGEVRAVGAAQARDLDAGLVHDGCDTLREIEHYGGRISHDLFRFQLADGNRTSSNFLWMKDPAMLRNVKKIKIDSCTIHSSTSDPQHLLRHLPNVVEIALDNIAWYDWTSSGDTTGLPKLKTVYLDSLRSYYETGGTNALGPRFEHIKAPHLTALNLWRTTFLGPNRDLIHHIRAPGLVPALATLQSLDIGKCHIPEADLLNLLHDLPELRFLNVSHCDLTNGFLEALTPTSEDGYRRVIVPRLTSLSIAGSGEIGSAALRDFVFSRLPLDIRSKLRRNDATSGTNANRQDSGQSTQGSRSQSSSSQGSQGQKRGTAFRPTAPSQPTKRSAFGPTPPSQSRAGKSATRPPPATAPPAPIAPHRAALPPLARIEWLNVDHCERVQPDVITVLEKHVRWVSHWCGVPIEERIRGKGRWSWNAGWTEECEDDDEGGGCRLRQVPGTTEYQVWHTCRKNIAELVEPGSSFSKLDKTGGDAGV</sequence>
<keyword evidence="4" id="KW-1185">Reference proteome</keyword>
<feature type="compositionally biased region" description="Low complexity" evidence="2">
    <location>
        <begin position="597"/>
        <end position="619"/>
    </location>
</feature>
<dbReference type="SUPFAM" id="SSF52047">
    <property type="entry name" value="RNI-like"/>
    <property type="match status" value="1"/>
</dbReference>
<dbReference type="STRING" id="1890683.A0A427YP69"/>
<dbReference type="OrthoDB" id="2423701at2759"/>
<gene>
    <name evidence="3" type="ORF">EHS25_008339</name>
</gene>
<feature type="compositionally biased region" description="Pro residues" evidence="2">
    <location>
        <begin position="655"/>
        <end position="666"/>
    </location>
</feature>
<dbReference type="Gene3D" id="3.80.10.10">
    <property type="entry name" value="Ribonuclease Inhibitor"/>
    <property type="match status" value="1"/>
</dbReference>
<proteinExistence type="predicted"/>
<keyword evidence="1" id="KW-0802">TPR repeat</keyword>
<dbReference type="Gene3D" id="1.25.40.10">
    <property type="entry name" value="Tetratricopeptide repeat domain"/>
    <property type="match status" value="1"/>
</dbReference>
<reference evidence="3 4" key="1">
    <citation type="submission" date="2018-11" db="EMBL/GenBank/DDBJ databases">
        <title>Genome sequence of Saitozyma podzolica DSM 27192.</title>
        <authorList>
            <person name="Aliyu H."/>
            <person name="Gorte O."/>
            <person name="Ochsenreither K."/>
        </authorList>
    </citation>
    <scope>NUCLEOTIDE SEQUENCE [LARGE SCALE GENOMIC DNA]</scope>
    <source>
        <strain evidence="3 4">DSM 27192</strain>
    </source>
</reference>
<dbReference type="InterPro" id="IPR032675">
    <property type="entry name" value="LRR_dom_sf"/>
</dbReference>